<dbReference type="CDD" id="cd03349">
    <property type="entry name" value="LbH_XAT"/>
    <property type="match status" value="1"/>
</dbReference>
<evidence type="ECO:0000313" key="3">
    <source>
        <dbReference type="EMBL" id="RAV23453.1"/>
    </source>
</evidence>
<dbReference type="PANTHER" id="PTHR43300:SF11">
    <property type="entry name" value="ACETYLTRANSFERASE RV3034C-RELATED"/>
    <property type="match status" value="1"/>
</dbReference>
<dbReference type="PROSITE" id="PS00101">
    <property type="entry name" value="HEXAPEP_TRANSFERASES"/>
    <property type="match status" value="1"/>
</dbReference>
<keyword evidence="4" id="KW-1185">Reference proteome</keyword>
<dbReference type="SUPFAM" id="SSF51161">
    <property type="entry name" value="Trimeric LpxA-like enzymes"/>
    <property type="match status" value="1"/>
</dbReference>
<evidence type="ECO:0000256" key="2">
    <source>
        <dbReference type="ARBA" id="ARBA00022737"/>
    </source>
</evidence>
<dbReference type="InterPro" id="IPR050179">
    <property type="entry name" value="Trans_hexapeptide_repeat"/>
</dbReference>
<dbReference type="InterPro" id="IPR011004">
    <property type="entry name" value="Trimer_LpxA-like_sf"/>
</dbReference>
<proteinExistence type="predicted"/>
<dbReference type="Proteomes" id="UP000250369">
    <property type="component" value="Unassembled WGS sequence"/>
</dbReference>
<protein>
    <submittedName>
        <fullName evidence="3">Acetyltransferase</fullName>
    </submittedName>
</protein>
<sequence>MKHIHKPGAHDALSVEPSIHETSQMLDSYAGEWTSIGPYNHIVESKIGAYTYTMDDVTINYTEIGKFTSIASHVCINPVNHPMDRVTQHHMTYRRAGFGFAVTDDETIFNWRRENRVTIGHDVWIGHGAIVMKGVNIGVGAVVGSGSVVTKDVEPYTIVVGVPARPIKKRFDQETIDSLLQIAWWDWPREVLEERFMELNDTQSFIKKYGGAR</sequence>
<dbReference type="OrthoDB" id="9801697at2"/>
<evidence type="ECO:0000313" key="4">
    <source>
        <dbReference type="Proteomes" id="UP000250369"/>
    </source>
</evidence>
<dbReference type="GO" id="GO:0016740">
    <property type="term" value="F:transferase activity"/>
    <property type="evidence" value="ECO:0007669"/>
    <property type="project" value="UniProtKB-KW"/>
</dbReference>
<dbReference type="InterPro" id="IPR018357">
    <property type="entry name" value="Hexapep_transf_CS"/>
</dbReference>
<dbReference type="AlphaFoldDB" id="A0A329MZ57"/>
<comment type="caution">
    <text evidence="3">The sequence shown here is derived from an EMBL/GenBank/DDBJ whole genome shotgun (WGS) entry which is preliminary data.</text>
</comment>
<accession>A0A329MZ57</accession>
<keyword evidence="2" id="KW-0677">Repeat</keyword>
<reference evidence="3 4" key="1">
    <citation type="journal article" date="2009" name="Int. J. Syst. Evol. Microbiol.">
        <title>Paenibacillus contaminans sp. nov., isolated from a contaminated laboratory plate.</title>
        <authorList>
            <person name="Chou J.H."/>
            <person name="Lee J.H."/>
            <person name="Lin M.C."/>
            <person name="Chang P.S."/>
            <person name="Arun A.B."/>
            <person name="Young C.C."/>
            <person name="Chen W.M."/>
        </authorList>
    </citation>
    <scope>NUCLEOTIDE SEQUENCE [LARGE SCALE GENOMIC DNA]</scope>
    <source>
        <strain evidence="3 4">CKOBP-6</strain>
    </source>
</reference>
<keyword evidence="1 3" id="KW-0808">Transferase</keyword>
<dbReference type="EMBL" id="QMFB01000001">
    <property type="protein sequence ID" value="RAV23453.1"/>
    <property type="molecule type" value="Genomic_DNA"/>
</dbReference>
<dbReference type="Gene3D" id="2.160.10.10">
    <property type="entry name" value="Hexapeptide repeat proteins"/>
    <property type="match status" value="1"/>
</dbReference>
<dbReference type="NCBIfam" id="TIGR03308">
    <property type="entry name" value="phn_thr-fam"/>
    <property type="match status" value="1"/>
</dbReference>
<dbReference type="RefSeq" id="WP_113029167.1">
    <property type="nucleotide sequence ID" value="NZ_QMFB01000001.1"/>
</dbReference>
<dbReference type="InterPro" id="IPR001451">
    <property type="entry name" value="Hexapep"/>
</dbReference>
<gene>
    <name evidence="3" type="ORF">DQG23_02335</name>
</gene>
<dbReference type="Pfam" id="PF14602">
    <property type="entry name" value="Hexapep_2"/>
    <property type="match status" value="1"/>
</dbReference>
<name>A0A329MZ57_9BACL</name>
<dbReference type="InterPro" id="IPR017694">
    <property type="entry name" value="Phosphonate_tfrase_rpt"/>
</dbReference>
<dbReference type="PANTHER" id="PTHR43300">
    <property type="entry name" value="ACETYLTRANSFERASE"/>
    <property type="match status" value="1"/>
</dbReference>
<organism evidence="3 4">
    <name type="scientific">Paenibacillus contaminans</name>
    <dbReference type="NCBI Taxonomy" id="450362"/>
    <lineage>
        <taxon>Bacteria</taxon>
        <taxon>Bacillati</taxon>
        <taxon>Bacillota</taxon>
        <taxon>Bacilli</taxon>
        <taxon>Bacillales</taxon>
        <taxon>Paenibacillaceae</taxon>
        <taxon>Paenibacillus</taxon>
    </lineage>
</organism>
<evidence type="ECO:0000256" key="1">
    <source>
        <dbReference type="ARBA" id="ARBA00022679"/>
    </source>
</evidence>